<proteinExistence type="predicted"/>
<protein>
    <submittedName>
        <fullName evidence="2">(northern house mosquito) hypothetical protein</fullName>
    </submittedName>
</protein>
<feature type="compositionally biased region" description="Polar residues" evidence="1">
    <location>
        <begin position="95"/>
        <end position="110"/>
    </location>
</feature>
<organism evidence="2">
    <name type="scientific">Culex pipiens</name>
    <name type="common">House mosquito</name>
    <dbReference type="NCBI Taxonomy" id="7175"/>
    <lineage>
        <taxon>Eukaryota</taxon>
        <taxon>Metazoa</taxon>
        <taxon>Ecdysozoa</taxon>
        <taxon>Arthropoda</taxon>
        <taxon>Hexapoda</taxon>
        <taxon>Insecta</taxon>
        <taxon>Pterygota</taxon>
        <taxon>Neoptera</taxon>
        <taxon>Endopterygota</taxon>
        <taxon>Diptera</taxon>
        <taxon>Nematocera</taxon>
        <taxon>Culicoidea</taxon>
        <taxon>Culicidae</taxon>
        <taxon>Culicinae</taxon>
        <taxon>Culicini</taxon>
        <taxon>Culex</taxon>
        <taxon>Culex</taxon>
    </lineage>
</organism>
<dbReference type="EMBL" id="HBUE01132362">
    <property type="protein sequence ID" value="CAG6497050.1"/>
    <property type="molecule type" value="Transcribed_RNA"/>
</dbReference>
<feature type="compositionally biased region" description="Basic residues" evidence="1">
    <location>
        <begin position="122"/>
        <end position="133"/>
    </location>
</feature>
<reference evidence="2" key="1">
    <citation type="submission" date="2021-05" db="EMBL/GenBank/DDBJ databases">
        <authorList>
            <person name="Alioto T."/>
            <person name="Alioto T."/>
            <person name="Gomez Garrido J."/>
        </authorList>
    </citation>
    <scope>NUCLEOTIDE SEQUENCE</scope>
</reference>
<accession>A0A8D8CTG5</accession>
<evidence type="ECO:0000313" key="2">
    <source>
        <dbReference type="EMBL" id="CAG6497050.1"/>
    </source>
</evidence>
<dbReference type="AlphaFoldDB" id="A0A8D8CTG5"/>
<name>A0A8D8CTG5_CULPI</name>
<evidence type="ECO:0000256" key="1">
    <source>
        <dbReference type="SAM" id="MobiDB-lite"/>
    </source>
</evidence>
<sequence length="133" mass="15388">MTTTAKKRKLIRFSKWTNRNGTGRNRRPWSWSTMTLMRRKTSRRMIAKSITSRFRNSRNANAAGVVPSFRTTVARSRTEVKSTARPSASKPKRSACQTTRSSPSNVSRNGPPQKHQVPPRNLRLKRKRSKYSW</sequence>
<feature type="region of interest" description="Disordered" evidence="1">
    <location>
        <begin position="74"/>
        <end position="133"/>
    </location>
</feature>